<protein>
    <submittedName>
        <fullName evidence="2">Uncharacterized protein</fullName>
    </submittedName>
</protein>
<evidence type="ECO:0000313" key="2">
    <source>
        <dbReference type="EMBL" id="MEV4925676.1"/>
    </source>
</evidence>
<name>A0ABV3J0W3_9ACTN</name>
<keyword evidence="1" id="KW-0812">Transmembrane</keyword>
<keyword evidence="1" id="KW-0472">Membrane</keyword>
<feature type="transmembrane region" description="Helical" evidence="1">
    <location>
        <begin position="23"/>
        <end position="43"/>
    </location>
</feature>
<accession>A0ABV3J0W3</accession>
<keyword evidence="3" id="KW-1185">Reference proteome</keyword>
<evidence type="ECO:0000256" key="1">
    <source>
        <dbReference type="SAM" id="Phobius"/>
    </source>
</evidence>
<dbReference type="RefSeq" id="WP_359108397.1">
    <property type="nucleotide sequence ID" value="NZ_JBEZGT010000065.1"/>
</dbReference>
<reference evidence="2 3" key="1">
    <citation type="submission" date="2024-06" db="EMBL/GenBank/DDBJ databases">
        <title>The Natural Products Discovery Center: Release of the First 8490 Sequenced Strains for Exploring Actinobacteria Biosynthetic Diversity.</title>
        <authorList>
            <person name="Kalkreuter E."/>
            <person name="Kautsar S.A."/>
            <person name="Yang D."/>
            <person name="Bader C.D."/>
            <person name="Teijaro C.N."/>
            <person name="Fluegel L."/>
            <person name="Davis C.M."/>
            <person name="Simpson J.R."/>
            <person name="Lauterbach L."/>
            <person name="Steele A.D."/>
            <person name="Gui C."/>
            <person name="Meng S."/>
            <person name="Li G."/>
            <person name="Viehrig K."/>
            <person name="Ye F."/>
            <person name="Su P."/>
            <person name="Kiefer A.F."/>
            <person name="Nichols A."/>
            <person name="Cepeda A.J."/>
            <person name="Yan W."/>
            <person name="Fan B."/>
            <person name="Jiang Y."/>
            <person name="Adhikari A."/>
            <person name="Zheng C.-J."/>
            <person name="Schuster L."/>
            <person name="Cowan T.M."/>
            <person name="Smanski M.J."/>
            <person name="Chevrette M.G."/>
            <person name="De Carvalho L.P.S."/>
            <person name="Shen B."/>
        </authorList>
    </citation>
    <scope>NUCLEOTIDE SEQUENCE [LARGE SCALE GENOMIC DNA]</scope>
    <source>
        <strain evidence="2 3">NPDC053791</strain>
    </source>
</reference>
<gene>
    <name evidence="2" type="ORF">AB0L03_23115</name>
</gene>
<keyword evidence="1" id="KW-1133">Transmembrane helix</keyword>
<evidence type="ECO:0000313" key="3">
    <source>
        <dbReference type="Proteomes" id="UP001552479"/>
    </source>
</evidence>
<dbReference type="EMBL" id="JBFASG010000025">
    <property type="protein sequence ID" value="MEV4925676.1"/>
    <property type="molecule type" value="Genomic_DNA"/>
</dbReference>
<proteinExistence type="predicted"/>
<comment type="caution">
    <text evidence="2">The sequence shown here is derived from an EMBL/GenBank/DDBJ whole genome shotgun (WGS) entry which is preliminary data.</text>
</comment>
<organism evidence="2 3">
    <name type="scientific">Streptomyces roseoverticillatus</name>
    <dbReference type="NCBI Taxonomy" id="66429"/>
    <lineage>
        <taxon>Bacteria</taxon>
        <taxon>Bacillati</taxon>
        <taxon>Actinomycetota</taxon>
        <taxon>Actinomycetes</taxon>
        <taxon>Kitasatosporales</taxon>
        <taxon>Streptomycetaceae</taxon>
        <taxon>Streptomyces</taxon>
    </lineage>
</organism>
<sequence length="76" mass="7288">MPAGTKGSAGTKARTTSTAQAGLPWWALALAVAAFTGFFALLASPASADPGADAAGTGAVARVVAFVQLALGELAA</sequence>
<dbReference type="Proteomes" id="UP001552479">
    <property type="component" value="Unassembled WGS sequence"/>
</dbReference>